<gene>
    <name evidence="3" type="ORF">L596_018939</name>
</gene>
<keyword evidence="2" id="KW-1133">Transmembrane helix</keyword>
<keyword evidence="4" id="KW-1185">Reference proteome</keyword>
<feature type="compositionally biased region" description="Basic and acidic residues" evidence="1">
    <location>
        <begin position="545"/>
        <end position="556"/>
    </location>
</feature>
<feature type="region of interest" description="Disordered" evidence="1">
    <location>
        <begin position="523"/>
        <end position="668"/>
    </location>
</feature>
<sequence length="668" mass="74515">MLAFVLREDPQRPGSSRSSKASQISRRSFRAPSPQFAVCLHSVFLLCLLLVLPGVSDAQNPATTSSSRPPPIMRVTRPPDRFQKLPDLVCNEGTDYKCVCNRSLGNMDNVVPPCYEYIQIEKLPVMTLTARNINLTARLYTSESYEDYFKRRIAQIVSSYCQNLVNECPGITLRVDKVADEPELRLDDYDEPLLTQDNVILLRVEYSEPTHLGASPSLIDTSISFVVAKAPVVGNLQGYQVMEPEKIKSILAGQYGPLSRVLGGIHIRELAISMFSKPPPEPPVQEGSNSRLQVIVGIVTAFFVICYAVAIYRICRDHRRKQRVKKREAGLTGAEQTNYGACTEKLLPYDHGKENGRRRSKSHEKADVEAPTQKKTFEQNATLPNDSSFSVVDESPALDPRRIRMFDYDPSQLPAELLYDENEDYGISCDTLPRTAHRVDPKKMEPVRERSEGPEPPSEAISVYKDEPRSEALSIRQDEVSLPSVVLVPSTSIHESHPAEISVADMNENYPITEHCEHLENTSNLLSSGCDSPPIDRPRSRRGSRQSDTEAGDKEGVIGNSASGNTSPLPLGDRLEALASPGVTKSHTAHKFGHWSSDESDVEHSEVYNKLAEEEDEDEDNSKKQPRRARAQSNSESESEDERYTYERLRESPMPPVATDAALNHDSP</sequence>
<evidence type="ECO:0000313" key="3">
    <source>
        <dbReference type="EMBL" id="TKR78072.1"/>
    </source>
</evidence>
<proteinExistence type="predicted"/>
<accession>A0A4U5N6V0</accession>
<evidence type="ECO:0000313" key="4">
    <source>
        <dbReference type="Proteomes" id="UP000298663"/>
    </source>
</evidence>
<name>A0A4U5N6V0_STECR</name>
<dbReference type="OrthoDB" id="5831564at2759"/>
<protein>
    <submittedName>
        <fullName evidence="3">Uncharacterized protein</fullName>
    </submittedName>
</protein>
<feature type="region of interest" description="Disordered" evidence="1">
    <location>
        <begin position="1"/>
        <end position="26"/>
    </location>
</feature>
<evidence type="ECO:0000256" key="2">
    <source>
        <dbReference type="SAM" id="Phobius"/>
    </source>
</evidence>
<keyword evidence="2" id="KW-0812">Transmembrane</keyword>
<feature type="region of interest" description="Disordered" evidence="1">
    <location>
        <begin position="347"/>
        <end position="394"/>
    </location>
</feature>
<feature type="region of interest" description="Disordered" evidence="1">
    <location>
        <begin position="441"/>
        <end position="461"/>
    </location>
</feature>
<reference evidence="3 4" key="1">
    <citation type="journal article" date="2015" name="Genome Biol.">
        <title>Comparative genomics of Steinernema reveals deeply conserved gene regulatory networks.</title>
        <authorList>
            <person name="Dillman A.R."/>
            <person name="Macchietto M."/>
            <person name="Porter C.F."/>
            <person name="Rogers A."/>
            <person name="Williams B."/>
            <person name="Antoshechkin I."/>
            <person name="Lee M.M."/>
            <person name="Goodwin Z."/>
            <person name="Lu X."/>
            <person name="Lewis E.E."/>
            <person name="Goodrich-Blair H."/>
            <person name="Stock S.P."/>
            <person name="Adams B.J."/>
            <person name="Sternberg P.W."/>
            <person name="Mortazavi A."/>
        </authorList>
    </citation>
    <scope>NUCLEOTIDE SEQUENCE [LARGE SCALE GENOMIC DNA]</scope>
    <source>
        <strain evidence="3 4">ALL</strain>
    </source>
</reference>
<feature type="compositionally biased region" description="Basic and acidic residues" evidence="1">
    <location>
        <begin position="441"/>
        <end position="453"/>
    </location>
</feature>
<feature type="compositionally biased region" description="Low complexity" evidence="1">
    <location>
        <begin position="15"/>
        <end position="26"/>
    </location>
</feature>
<dbReference type="EMBL" id="AZBU02000005">
    <property type="protein sequence ID" value="TKR78072.1"/>
    <property type="molecule type" value="Genomic_DNA"/>
</dbReference>
<dbReference type="AlphaFoldDB" id="A0A4U5N6V0"/>
<dbReference type="Proteomes" id="UP000298663">
    <property type="component" value="Unassembled WGS sequence"/>
</dbReference>
<keyword evidence="2" id="KW-0472">Membrane</keyword>
<feature type="compositionally biased region" description="Basic and acidic residues" evidence="1">
    <location>
        <begin position="347"/>
        <end position="368"/>
    </location>
</feature>
<reference evidence="3 4" key="2">
    <citation type="journal article" date="2019" name="G3 (Bethesda)">
        <title>Hybrid Assembly of the Genome of the Entomopathogenic Nematode Steinernema carpocapsae Identifies the X-Chromosome.</title>
        <authorList>
            <person name="Serra L."/>
            <person name="Macchietto M."/>
            <person name="Macias-Munoz A."/>
            <person name="McGill C.J."/>
            <person name="Rodriguez I.M."/>
            <person name="Rodriguez B."/>
            <person name="Murad R."/>
            <person name="Mortazavi A."/>
        </authorList>
    </citation>
    <scope>NUCLEOTIDE SEQUENCE [LARGE SCALE GENOMIC DNA]</scope>
    <source>
        <strain evidence="3 4">ALL</strain>
    </source>
</reference>
<feature type="compositionally biased region" description="Polar residues" evidence="1">
    <location>
        <begin position="378"/>
        <end position="390"/>
    </location>
</feature>
<feature type="transmembrane region" description="Helical" evidence="2">
    <location>
        <begin position="292"/>
        <end position="315"/>
    </location>
</feature>
<organism evidence="3 4">
    <name type="scientific">Steinernema carpocapsae</name>
    <name type="common">Entomopathogenic nematode</name>
    <dbReference type="NCBI Taxonomy" id="34508"/>
    <lineage>
        <taxon>Eukaryota</taxon>
        <taxon>Metazoa</taxon>
        <taxon>Ecdysozoa</taxon>
        <taxon>Nematoda</taxon>
        <taxon>Chromadorea</taxon>
        <taxon>Rhabditida</taxon>
        <taxon>Tylenchina</taxon>
        <taxon>Panagrolaimomorpha</taxon>
        <taxon>Strongyloidoidea</taxon>
        <taxon>Steinernematidae</taxon>
        <taxon>Steinernema</taxon>
    </lineage>
</organism>
<comment type="caution">
    <text evidence="3">The sequence shown here is derived from an EMBL/GenBank/DDBJ whole genome shotgun (WGS) entry which is preliminary data.</text>
</comment>
<evidence type="ECO:0000256" key="1">
    <source>
        <dbReference type="SAM" id="MobiDB-lite"/>
    </source>
</evidence>
<feature type="compositionally biased region" description="Basic and acidic residues" evidence="1">
    <location>
        <begin position="642"/>
        <end position="651"/>
    </location>
</feature>
<feature type="compositionally biased region" description="Basic and acidic residues" evidence="1">
    <location>
        <begin position="1"/>
        <end position="11"/>
    </location>
</feature>